<accession>A0A927LBY9</accession>
<protein>
    <recommendedName>
        <fullName evidence="3">LysR family transcriptional regulator</fullName>
    </recommendedName>
</protein>
<gene>
    <name evidence="1" type="ORF">IHE70_41420</name>
</gene>
<dbReference type="RefSeq" id="WP_143674513.1">
    <property type="nucleotide sequence ID" value="NZ_CP119182.1"/>
</dbReference>
<evidence type="ECO:0000313" key="1">
    <source>
        <dbReference type="EMBL" id="MBD9729532.1"/>
    </source>
</evidence>
<dbReference type="AlphaFoldDB" id="A0A927LBY9"/>
<organism evidence="1 2">
    <name type="scientific">Streptomyces caniscabiei</name>
    <dbReference type="NCBI Taxonomy" id="2746961"/>
    <lineage>
        <taxon>Bacteria</taxon>
        <taxon>Bacillati</taxon>
        <taxon>Actinomycetota</taxon>
        <taxon>Actinomycetes</taxon>
        <taxon>Kitasatosporales</taxon>
        <taxon>Streptomycetaceae</taxon>
        <taxon>Streptomyces</taxon>
    </lineage>
</organism>
<evidence type="ECO:0000313" key="2">
    <source>
        <dbReference type="Proteomes" id="UP000661025"/>
    </source>
</evidence>
<dbReference type="EMBL" id="JACYXT010000028">
    <property type="protein sequence ID" value="MBD9729532.1"/>
    <property type="molecule type" value="Genomic_DNA"/>
</dbReference>
<comment type="caution">
    <text evidence="1">The sequence shown here is derived from an EMBL/GenBank/DDBJ whole genome shotgun (WGS) entry which is preliminary data.</text>
</comment>
<dbReference type="Proteomes" id="UP000661025">
    <property type="component" value="Unassembled WGS sequence"/>
</dbReference>
<reference evidence="1" key="1">
    <citation type="submission" date="2020-09" db="EMBL/GenBank/DDBJ databases">
        <title>Streptomyces canutascabiei sp. nov., which causes potato common scab and is distributed across the world.</title>
        <authorList>
            <person name="Nguyen H.P."/>
            <person name="Weisberg A.J."/>
            <person name="Chang J.H."/>
            <person name="Clarke C.R."/>
        </authorList>
    </citation>
    <scope>NUCLEOTIDE SEQUENCE</scope>
    <source>
        <strain evidence="1">ID-01-6.2a</strain>
    </source>
</reference>
<name>A0A927LBY9_9ACTN</name>
<sequence length="72" mass="7617">MANNFGVCLTGASTARFYPRPGVVCRPIDKITPTEVAVARRAADSRAVVADFVTACAETVAGERSEEQSGDR</sequence>
<dbReference type="GeneID" id="79930028"/>
<evidence type="ECO:0008006" key="3">
    <source>
        <dbReference type="Google" id="ProtNLM"/>
    </source>
</evidence>
<proteinExistence type="predicted"/>